<feature type="domain" description="AMP-dependent synthetase/ligase" evidence="1">
    <location>
        <begin position="40"/>
        <end position="217"/>
    </location>
</feature>
<protein>
    <submittedName>
        <fullName evidence="3">AMP-binding protein</fullName>
    </submittedName>
</protein>
<dbReference type="InterPro" id="IPR025110">
    <property type="entry name" value="AMP-bd_C"/>
</dbReference>
<evidence type="ECO:0000259" key="2">
    <source>
        <dbReference type="Pfam" id="PF13193"/>
    </source>
</evidence>
<dbReference type="InterPro" id="IPR045851">
    <property type="entry name" value="AMP-bd_C_sf"/>
</dbReference>
<dbReference type="InterPro" id="IPR020845">
    <property type="entry name" value="AMP-binding_CS"/>
</dbReference>
<dbReference type="InterPro" id="IPR050237">
    <property type="entry name" value="ATP-dep_AMP-bd_enzyme"/>
</dbReference>
<gene>
    <name evidence="3" type="ORF">LVY72_16475</name>
</gene>
<dbReference type="PROSITE" id="PS00455">
    <property type="entry name" value="AMP_BINDING"/>
    <property type="match status" value="1"/>
</dbReference>
<dbReference type="PANTHER" id="PTHR43767:SF1">
    <property type="entry name" value="NONRIBOSOMAL PEPTIDE SYNTHASE PES1 (EUROFUNG)-RELATED"/>
    <property type="match status" value="1"/>
</dbReference>
<evidence type="ECO:0000313" key="4">
    <source>
        <dbReference type="Proteomes" id="UP001165368"/>
    </source>
</evidence>
<dbReference type="Pfam" id="PF00501">
    <property type="entry name" value="AMP-binding"/>
    <property type="match status" value="1"/>
</dbReference>
<dbReference type="Gene3D" id="3.30.300.30">
    <property type="match status" value="1"/>
</dbReference>
<reference evidence="3" key="1">
    <citation type="submission" date="2022-01" db="EMBL/GenBank/DDBJ databases">
        <authorList>
            <person name="Jo J.-H."/>
            <person name="Im W.-T."/>
        </authorList>
    </citation>
    <scope>NUCLEOTIDE SEQUENCE</scope>
    <source>
        <strain evidence="3">I2-34</strain>
    </source>
</reference>
<feature type="domain" description="AMP-binding enzyme C-terminal" evidence="2">
    <location>
        <begin position="284"/>
        <end position="353"/>
    </location>
</feature>
<accession>A0ABS9L9Y4</accession>
<evidence type="ECO:0000313" key="3">
    <source>
        <dbReference type="EMBL" id="MCG2623494.1"/>
    </source>
</evidence>
<keyword evidence="4" id="KW-1185">Reference proteome</keyword>
<dbReference type="InterPro" id="IPR000873">
    <property type="entry name" value="AMP-dep_synth/lig_dom"/>
</dbReference>
<evidence type="ECO:0000259" key="1">
    <source>
        <dbReference type="Pfam" id="PF00501"/>
    </source>
</evidence>
<proteinExistence type="predicted"/>
<dbReference type="InterPro" id="IPR042099">
    <property type="entry name" value="ANL_N_sf"/>
</dbReference>
<dbReference type="Proteomes" id="UP001165368">
    <property type="component" value="Unassembled WGS sequence"/>
</dbReference>
<organism evidence="3 4">
    <name type="scientific">Arthrobacter hankyongi</name>
    <dbReference type="NCBI Taxonomy" id="2904801"/>
    <lineage>
        <taxon>Bacteria</taxon>
        <taxon>Bacillati</taxon>
        <taxon>Actinomycetota</taxon>
        <taxon>Actinomycetes</taxon>
        <taxon>Micrococcales</taxon>
        <taxon>Micrococcaceae</taxon>
        <taxon>Arthrobacter</taxon>
    </lineage>
</organism>
<dbReference type="EMBL" id="JAKLTQ010000014">
    <property type="protein sequence ID" value="MCG2623494.1"/>
    <property type="molecule type" value="Genomic_DNA"/>
</dbReference>
<dbReference type="SUPFAM" id="SSF56801">
    <property type="entry name" value="Acetyl-CoA synthetase-like"/>
    <property type="match status" value="1"/>
</dbReference>
<dbReference type="Gene3D" id="3.40.50.12780">
    <property type="entry name" value="N-terminal domain of ligase-like"/>
    <property type="match status" value="1"/>
</dbReference>
<sequence length="368" mass="37001">MDLDAACTALAAALAGTGPAIELAPDGTPVPVHAPGLAAGTAAVVRTSGSTGTPKATMLGRDALAASSAATAARLGGEGQWLLTLSPNYVAGLQVLARSVHAGTRPVVTDLSARFTAAGFTEAAAGLTHRFRITSLVPTQLHRLLADPAGDTVKALRRFDAILLGGARAPQELLAASRWHGLKLVRTYGMSETCGGCVYDGVPLDGVRVRLDAGRVVIGGAVLASGYLDNAELTAAHFGRGPDGTAWFRTEDMGELNGGVLTVTGRADDVLITGGVKVSAAAVAAAIEAVPGVDAVLVAGVADPEWGTQVACAVVGSAPAEQIRAAVRAELGPAAAPRTILALDELPLLSNGKPDRLAVARMLQAAAG</sequence>
<dbReference type="Pfam" id="PF13193">
    <property type="entry name" value="AMP-binding_C"/>
    <property type="match status" value="1"/>
</dbReference>
<comment type="caution">
    <text evidence="3">The sequence shown here is derived from an EMBL/GenBank/DDBJ whole genome shotgun (WGS) entry which is preliminary data.</text>
</comment>
<name>A0ABS9L9Y4_9MICC</name>
<dbReference type="PANTHER" id="PTHR43767">
    <property type="entry name" value="LONG-CHAIN-FATTY-ACID--COA LIGASE"/>
    <property type="match status" value="1"/>
</dbReference>